<feature type="transmembrane region" description="Helical" evidence="2">
    <location>
        <begin position="9"/>
        <end position="27"/>
    </location>
</feature>
<protein>
    <submittedName>
        <fullName evidence="3">Uncharacterized protein</fullName>
    </submittedName>
</protein>
<gene>
    <name evidence="3" type="ORF">J0695_38140</name>
</gene>
<evidence type="ECO:0000313" key="4">
    <source>
        <dbReference type="Proteomes" id="UP000664167"/>
    </source>
</evidence>
<evidence type="ECO:0000256" key="2">
    <source>
        <dbReference type="SAM" id="Phobius"/>
    </source>
</evidence>
<reference evidence="3" key="1">
    <citation type="submission" date="2021-03" db="EMBL/GenBank/DDBJ databases">
        <title>Streptomyces poriferae sp. nov., a novel marine sponge-derived Actinobacteria species with anti-MRSA activity.</title>
        <authorList>
            <person name="Sandoval-Powers M."/>
            <person name="Kralova S."/>
            <person name="Nguyen G.-S."/>
            <person name="Fawwal D."/>
            <person name="Degnes K."/>
            <person name="Klinkenberg G."/>
            <person name="Sletta H."/>
            <person name="Wentzel A."/>
            <person name="Liles M.R."/>
        </authorList>
    </citation>
    <scope>NUCLEOTIDE SEQUENCE</scope>
    <source>
        <strain evidence="3">DSM 41794</strain>
    </source>
</reference>
<proteinExistence type="predicted"/>
<keyword evidence="2" id="KW-0472">Membrane</keyword>
<evidence type="ECO:0000313" key="3">
    <source>
        <dbReference type="EMBL" id="MBO0517533.1"/>
    </source>
</evidence>
<dbReference type="Proteomes" id="UP000664167">
    <property type="component" value="Unassembled WGS sequence"/>
</dbReference>
<feature type="compositionally biased region" description="Low complexity" evidence="1">
    <location>
        <begin position="68"/>
        <end position="83"/>
    </location>
</feature>
<comment type="caution">
    <text evidence="3">The sequence shown here is derived from an EMBL/GenBank/DDBJ whole genome shotgun (WGS) entry which is preliminary data.</text>
</comment>
<organism evidence="3 4">
    <name type="scientific">Streptomyces beijiangensis</name>
    <dbReference type="NCBI Taxonomy" id="163361"/>
    <lineage>
        <taxon>Bacteria</taxon>
        <taxon>Bacillati</taxon>
        <taxon>Actinomycetota</taxon>
        <taxon>Actinomycetes</taxon>
        <taxon>Kitasatosporales</taxon>
        <taxon>Streptomycetaceae</taxon>
        <taxon>Streptomyces</taxon>
    </lineage>
</organism>
<dbReference type="EMBL" id="JAFLRJ010000670">
    <property type="protein sequence ID" value="MBO0517533.1"/>
    <property type="molecule type" value="Genomic_DNA"/>
</dbReference>
<feature type="compositionally biased region" description="Basic and acidic residues" evidence="1">
    <location>
        <begin position="85"/>
        <end position="96"/>
    </location>
</feature>
<keyword evidence="2" id="KW-0812">Transmembrane</keyword>
<keyword evidence="4" id="KW-1185">Reference proteome</keyword>
<dbReference type="AlphaFoldDB" id="A0A939JKE0"/>
<dbReference type="RefSeq" id="WP_206969428.1">
    <property type="nucleotide sequence ID" value="NZ_BAAAJJ010000002.1"/>
</dbReference>
<evidence type="ECO:0000256" key="1">
    <source>
        <dbReference type="SAM" id="MobiDB-lite"/>
    </source>
</evidence>
<name>A0A939JKE0_9ACTN</name>
<keyword evidence="2" id="KW-1133">Transmembrane helix</keyword>
<accession>A0A939JKE0</accession>
<feature type="region of interest" description="Disordered" evidence="1">
    <location>
        <begin position="64"/>
        <end position="96"/>
    </location>
</feature>
<feature type="transmembrane region" description="Helical" evidence="2">
    <location>
        <begin position="33"/>
        <end position="53"/>
    </location>
</feature>
<sequence>MPRPTAAQLSYGSATVIFSTVAMLLLSQTQTGVGVAVIVLAALVLGLLVALTVPMPKAARAALKDHAAASVPPTRVPQPRTTRAGAERVSEHSLRR</sequence>